<reference evidence="2 3" key="1">
    <citation type="journal article" date="2014" name="Agronomy (Basel)">
        <title>A Draft Genome Sequence for Ensete ventricosum, the Drought-Tolerant Tree Against Hunger.</title>
        <authorList>
            <person name="Harrison J."/>
            <person name="Moore K.A."/>
            <person name="Paszkiewicz K."/>
            <person name="Jones T."/>
            <person name="Grant M."/>
            <person name="Ambacheew D."/>
            <person name="Muzemil S."/>
            <person name="Studholme D.J."/>
        </authorList>
    </citation>
    <scope>NUCLEOTIDE SEQUENCE [LARGE SCALE GENOMIC DNA]</scope>
</reference>
<comment type="caution">
    <text evidence="2">The sequence shown here is derived from an EMBL/GenBank/DDBJ whole genome shotgun (WGS) entry which is preliminary data.</text>
</comment>
<dbReference type="PANTHER" id="PTHR36368">
    <property type="entry name" value="ATP-DEPENDENT CASEINOLYTIC PROTEASE/CROTONASE FAMILY PROTEIN"/>
    <property type="match status" value="1"/>
</dbReference>
<feature type="compositionally biased region" description="Polar residues" evidence="1">
    <location>
        <begin position="35"/>
        <end position="55"/>
    </location>
</feature>
<sequence>MRGPSTSRSILHSGNAAIKISRETRRGKFWREAQQRSPPSLPTTPANPRYSTSRLSPAESELEAFSSMSSSTESLCRIGNVGRVRTPSPPVSPLCLLSPPLLFSVLHASGRLLRSFSRLSEPPDIHNWFSSYVYESPDSLGLPDSLGSPLLHEEDESQTQEPVDGSSTSKDYNLVDFPTHGRNSYHNISLSFGSCKKAGSFMLKENDQDSLLGDGGKPYRGNDDVCSDYSNRSLDKSSASSDERILERTNCHGQISHQESDINGLSPTQWVEDDGFVSVKGKDRSRTSDIPQMLPNQWNDCSNRDKNTGRNKKEWFGETDHVQPKRKLNLKKLLGEELLATLSEEKGGCMPSSASGSECASTAAASPVQNKSCERIDGRNWFEDSDVMHVDNTKKKQVKDGRQSKEEGGVIRPTSMSSMEQPEDKNGAPRSHLGDKSNHQAMVTAASEIPGKWRCPRKAKVDMGPPKKQLRLDRWFHLSHVRPTIT</sequence>
<evidence type="ECO:0000313" key="3">
    <source>
        <dbReference type="Proteomes" id="UP000287651"/>
    </source>
</evidence>
<feature type="compositionally biased region" description="Basic and acidic residues" evidence="1">
    <location>
        <begin position="392"/>
        <end position="409"/>
    </location>
</feature>
<dbReference type="AlphaFoldDB" id="A0A426Z5I4"/>
<gene>
    <name evidence="2" type="ORF">B296_00034986</name>
</gene>
<accession>A0A426Z5I4</accession>
<feature type="compositionally biased region" description="Basic and acidic residues" evidence="1">
    <location>
        <begin position="22"/>
        <end position="34"/>
    </location>
</feature>
<feature type="compositionally biased region" description="Polar residues" evidence="1">
    <location>
        <begin position="288"/>
        <end position="301"/>
    </location>
</feature>
<organism evidence="2 3">
    <name type="scientific">Ensete ventricosum</name>
    <name type="common">Abyssinian banana</name>
    <name type="synonym">Musa ensete</name>
    <dbReference type="NCBI Taxonomy" id="4639"/>
    <lineage>
        <taxon>Eukaryota</taxon>
        <taxon>Viridiplantae</taxon>
        <taxon>Streptophyta</taxon>
        <taxon>Embryophyta</taxon>
        <taxon>Tracheophyta</taxon>
        <taxon>Spermatophyta</taxon>
        <taxon>Magnoliopsida</taxon>
        <taxon>Liliopsida</taxon>
        <taxon>Zingiberales</taxon>
        <taxon>Musaceae</taxon>
        <taxon>Ensete</taxon>
    </lineage>
</organism>
<proteinExistence type="predicted"/>
<feature type="compositionally biased region" description="Polar residues" evidence="1">
    <location>
        <begin position="159"/>
        <end position="171"/>
    </location>
</feature>
<feature type="compositionally biased region" description="Polar residues" evidence="1">
    <location>
        <begin position="228"/>
        <end position="240"/>
    </location>
</feature>
<dbReference type="EMBL" id="AMZH03008315">
    <property type="protein sequence ID" value="RRT59226.1"/>
    <property type="molecule type" value="Genomic_DNA"/>
</dbReference>
<evidence type="ECO:0000256" key="1">
    <source>
        <dbReference type="SAM" id="MobiDB-lite"/>
    </source>
</evidence>
<feature type="region of interest" description="Disordered" evidence="1">
    <location>
        <begin position="392"/>
        <end position="451"/>
    </location>
</feature>
<name>A0A426Z5I4_ENSVE</name>
<feature type="region of interest" description="Disordered" evidence="1">
    <location>
        <begin position="22"/>
        <end position="66"/>
    </location>
</feature>
<protein>
    <submittedName>
        <fullName evidence="2">Uncharacterized protein</fullName>
    </submittedName>
</protein>
<dbReference type="Proteomes" id="UP000287651">
    <property type="component" value="Unassembled WGS sequence"/>
</dbReference>
<feature type="region of interest" description="Disordered" evidence="1">
    <location>
        <begin position="209"/>
        <end position="243"/>
    </location>
</feature>
<feature type="compositionally biased region" description="Basic and acidic residues" evidence="1">
    <location>
        <begin position="422"/>
        <end position="438"/>
    </location>
</feature>
<feature type="compositionally biased region" description="Polar residues" evidence="1">
    <location>
        <begin position="352"/>
        <end position="367"/>
    </location>
</feature>
<evidence type="ECO:0000313" key="2">
    <source>
        <dbReference type="EMBL" id="RRT59226.1"/>
    </source>
</evidence>
<feature type="region of interest" description="Disordered" evidence="1">
    <location>
        <begin position="346"/>
        <end position="367"/>
    </location>
</feature>
<feature type="region of interest" description="Disordered" evidence="1">
    <location>
        <begin position="281"/>
        <end position="307"/>
    </location>
</feature>
<dbReference type="PANTHER" id="PTHR36368:SF1">
    <property type="entry name" value="ATP-DEPENDENT CASEINOLYTIC PROTEASE_CROTONASE FAMILY PROTEIN"/>
    <property type="match status" value="1"/>
</dbReference>
<feature type="region of interest" description="Disordered" evidence="1">
    <location>
        <begin position="144"/>
        <end position="174"/>
    </location>
</feature>